<keyword evidence="9" id="KW-0067">ATP-binding</keyword>
<dbReference type="GO" id="GO:0005524">
    <property type="term" value="F:ATP binding"/>
    <property type="evidence" value="ECO:0007669"/>
    <property type="project" value="UniProtKB-KW"/>
</dbReference>
<dbReference type="EMBL" id="PFBK01000008">
    <property type="protein sequence ID" value="PIR83729.1"/>
    <property type="molecule type" value="Genomic_DNA"/>
</dbReference>
<evidence type="ECO:0000256" key="2">
    <source>
        <dbReference type="ARBA" id="ARBA00007663"/>
    </source>
</evidence>
<dbReference type="PANTHER" id="PTHR17490">
    <property type="entry name" value="SUA5"/>
    <property type="match status" value="1"/>
</dbReference>
<gene>
    <name evidence="13" type="ORF">COU18_03585</name>
</gene>
<dbReference type="GO" id="GO:0061710">
    <property type="term" value="F:L-threonylcarbamoyladenylate synthase"/>
    <property type="evidence" value="ECO:0007669"/>
    <property type="project" value="UniProtKB-EC"/>
</dbReference>
<dbReference type="EC" id="2.7.7.87" evidence="3"/>
<dbReference type="GO" id="GO:0006450">
    <property type="term" value="P:regulation of translational fidelity"/>
    <property type="evidence" value="ECO:0007669"/>
    <property type="project" value="TreeGrafter"/>
</dbReference>
<comment type="caution">
    <text evidence="13">The sequence shown here is derived from an EMBL/GenBank/DDBJ whole genome shotgun (WGS) entry which is preliminary data.</text>
</comment>
<evidence type="ECO:0000256" key="8">
    <source>
        <dbReference type="ARBA" id="ARBA00022741"/>
    </source>
</evidence>
<keyword evidence="7" id="KW-0548">Nucleotidyltransferase</keyword>
<dbReference type="InterPro" id="IPR017945">
    <property type="entry name" value="DHBP_synth_RibB-like_a/b_dom"/>
</dbReference>
<dbReference type="GO" id="GO:0000049">
    <property type="term" value="F:tRNA binding"/>
    <property type="evidence" value="ECO:0007669"/>
    <property type="project" value="TreeGrafter"/>
</dbReference>
<comment type="similarity">
    <text evidence="2">Belongs to the SUA5 family.</text>
</comment>
<dbReference type="Proteomes" id="UP000231192">
    <property type="component" value="Unassembled WGS sequence"/>
</dbReference>
<keyword evidence="4" id="KW-0963">Cytoplasm</keyword>
<dbReference type="GO" id="GO:0005737">
    <property type="term" value="C:cytoplasm"/>
    <property type="evidence" value="ECO:0007669"/>
    <property type="project" value="UniProtKB-SubCell"/>
</dbReference>
<feature type="domain" description="YrdC-like" evidence="12">
    <location>
        <begin position="12"/>
        <end position="199"/>
    </location>
</feature>
<dbReference type="Pfam" id="PF01300">
    <property type="entry name" value="Sua5_yciO_yrdC"/>
    <property type="match status" value="1"/>
</dbReference>
<evidence type="ECO:0000256" key="9">
    <source>
        <dbReference type="ARBA" id="ARBA00022840"/>
    </source>
</evidence>
<evidence type="ECO:0000256" key="11">
    <source>
        <dbReference type="ARBA" id="ARBA00048366"/>
    </source>
</evidence>
<accession>A0A2H0UBE2</accession>
<keyword evidence="5" id="KW-0808">Transferase</keyword>
<comment type="catalytic activity">
    <reaction evidence="11">
        <text>L-threonine + hydrogencarbonate + ATP = L-threonylcarbamoyladenylate + diphosphate + H2O</text>
        <dbReference type="Rhea" id="RHEA:36407"/>
        <dbReference type="ChEBI" id="CHEBI:15377"/>
        <dbReference type="ChEBI" id="CHEBI:17544"/>
        <dbReference type="ChEBI" id="CHEBI:30616"/>
        <dbReference type="ChEBI" id="CHEBI:33019"/>
        <dbReference type="ChEBI" id="CHEBI:57926"/>
        <dbReference type="ChEBI" id="CHEBI:73682"/>
        <dbReference type="EC" id="2.7.7.87"/>
    </reaction>
</comment>
<evidence type="ECO:0000256" key="6">
    <source>
        <dbReference type="ARBA" id="ARBA00022694"/>
    </source>
</evidence>
<dbReference type="SUPFAM" id="SSF55821">
    <property type="entry name" value="YrdC/RibB"/>
    <property type="match status" value="1"/>
</dbReference>
<evidence type="ECO:0000313" key="14">
    <source>
        <dbReference type="Proteomes" id="UP000231192"/>
    </source>
</evidence>
<dbReference type="PANTHER" id="PTHR17490:SF16">
    <property type="entry name" value="THREONYLCARBAMOYL-AMP SYNTHASE"/>
    <property type="match status" value="1"/>
</dbReference>
<protein>
    <recommendedName>
        <fullName evidence="10">L-threonylcarbamoyladenylate synthase</fullName>
        <ecNumber evidence="3">2.7.7.87</ecNumber>
    </recommendedName>
    <alternativeName>
        <fullName evidence="10">L-threonylcarbamoyladenylate synthase</fullName>
    </alternativeName>
</protein>
<keyword evidence="6" id="KW-0819">tRNA processing</keyword>
<proteinExistence type="inferred from homology"/>
<evidence type="ECO:0000256" key="10">
    <source>
        <dbReference type="ARBA" id="ARBA00029774"/>
    </source>
</evidence>
<dbReference type="PROSITE" id="PS51163">
    <property type="entry name" value="YRDC"/>
    <property type="match status" value="1"/>
</dbReference>
<dbReference type="NCBIfam" id="TIGR00057">
    <property type="entry name" value="L-threonylcarbamoyladenylate synthase"/>
    <property type="match status" value="1"/>
</dbReference>
<keyword evidence="8" id="KW-0547">Nucleotide-binding</keyword>
<dbReference type="InterPro" id="IPR050156">
    <property type="entry name" value="TC-AMP_synthase_SUA5"/>
</dbReference>
<dbReference type="Gene3D" id="3.90.870.10">
    <property type="entry name" value="DHBP synthase"/>
    <property type="match status" value="1"/>
</dbReference>
<evidence type="ECO:0000259" key="12">
    <source>
        <dbReference type="PROSITE" id="PS51163"/>
    </source>
</evidence>
<evidence type="ECO:0000256" key="7">
    <source>
        <dbReference type="ARBA" id="ARBA00022695"/>
    </source>
</evidence>
<dbReference type="GO" id="GO:0003725">
    <property type="term" value="F:double-stranded RNA binding"/>
    <property type="evidence" value="ECO:0007669"/>
    <property type="project" value="InterPro"/>
</dbReference>
<organism evidence="13 14">
    <name type="scientific">Candidatus Kaiserbacteria bacterium CG10_big_fil_rev_8_21_14_0_10_51_14</name>
    <dbReference type="NCBI Taxonomy" id="1974610"/>
    <lineage>
        <taxon>Bacteria</taxon>
        <taxon>Candidatus Kaiseribacteriota</taxon>
    </lineage>
</organism>
<reference evidence="14" key="1">
    <citation type="submission" date="2017-09" db="EMBL/GenBank/DDBJ databases">
        <title>Depth-based differentiation of microbial function through sediment-hosted aquifers and enrichment of novel symbionts in the deep terrestrial subsurface.</title>
        <authorList>
            <person name="Probst A.J."/>
            <person name="Ladd B."/>
            <person name="Jarett J.K."/>
            <person name="Geller-Mcgrath D.E."/>
            <person name="Sieber C.M.K."/>
            <person name="Emerson J.B."/>
            <person name="Anantharaman K."/>
            <person name="Thomas B.C."/>
            <person name="Malmstrom R."/>
            <person name="Stieglmeier M."/>
            <person name="Klingl A."/>
            <person name="Woyke T."/>
            <person name="Ryan C.M."/>
            <person name="Banfield J.F."/>
        </authorList>
    </citation>
    <scope>NUCLEOTIDE SEQUENCE [LARGE SCALE GENOMIC DNA]</scope>
</reference>
<name>A0A2H0UBE2_9BACT</name>
<dbReference type="AlphaFoldDB" id="A0A2H0UBE2"/>
<evidence type="ECO:0000256" key="4">
    <source>
        <dbReference type="ARBA" id="ARBA00022490"/>
    </source>
</evidence>
<evidence type="ECO:0000313" key="13">
    <source>
        <dbReference type="EMBL" id="PIR83729.1"/>
    </source>
</evidence>
<comment type="subcellular location">
    <subcellularLocation>
        <location evidence="1">Cytoplasm</location>
    </subcellularLocation>
</comment>
<sequence length="212" mass="23400">MEILQLSKETIDTCVVRATEVLRAGGVILYPTDTLYGLGADALSDEAVAKVYDIKRRDELKPIHAIVADLEMAERYAEVNDEMRVLERELPKGKITFIVKKKNFNTGIMHGIETFGFRIPDNDFCIALARTFDGPITATSANKAEKVPERSIKAILAQLGDVTSDIDLVIDTGELPSQKPSTVVDMTGDRPLIVREGAIAAPELWNAIHDEY</sequence>
<dbReference type="InterPro" id="IPR006070">
    <property type="entry name" value="Sua5-like_dom"/>
</dbReference>
<evidence type="ECO:0000256" key="5">
    <source>
        <dbReference type="ARBA" id="ARBA00022679"/>
    </source>
</evidence>
<evidence type="ECO:0000256" key="1">
    <source>
        <dbReference type="ARBA" id="ARBA00004496"/>
    </source>
</evidence>
<dbReference type="GO" id="GO:0008033">
    <property type="term" value="P:tRNA processing"/>
    <property type="evidence" value="ECO:0007669"/>
    <property type="project" value="UniProtKB-KW"/>
</dbReference>
<evidence type="ECO:0000256" key="3">
    <source>
        <dbReference type="ARBA" id="ARBA00012584"/>
    </source>
</evidence>